<dbReference type="EMBL" id="NAJN01001472">
    <property type="protein sequence ID" value="TKA62975.1"/>
    <property type="molecule type" value="Genomic_DNA"/>
</dbReference>
<dbReference type="Pfam" id="PF10744">
    <property type="entry name" value="Med1"/>
    <property type="match status" value="1"/>
</dbReference>
<keyword evidence="11" id="KW-1185">Reference proteome</keyword>
<keyword evidence="6 7" id="KW-0539">Nucleus</keyword>
<keyword evidence="3 7" id="KW-0805">Transcription regulation</keyword>
<feature type="region of interest" description="Disordered" evidence="8">
    <location>
        <begin position="353"/>
        <end position="382"/>
    </location>
</feature>
<feature type="region of interest" description="Disordered" evidence="8">
    <location>
        <begin position="1"/>
        <end position="71"/>
    </location>
</feature>
<dbReference type="PANTHER" id="PTHR35041">
    <property type="entry name" value="MEDIATOR OF RNA POLYMERASE II TRANSCRIPTION SUBUNIT 1"/>
    <property type="match status" value="1"/>
</dbReference>
<evidence type="ECO:0000259" key="9">
    <source>
        <dbReference type="Pfam" id="PF10744"/>
    </source>
</evidence>
<evidence type="ECO:0000256" key="4">
    <source>
        <dbReference type="ARBA" id="ARBA00023159"/>
    </source>
</evidence>
<evidence type="ECO:0000256" key="8">
    <source>
        <dbReference type="SAM" id="MobiDB-lite"/>
    </source>
</evidence>
<dbReference type="InterPro" id="IPR019680">
    <property type="entry name" value="Mediator_Med1"/>
</dbReference>
<gene>
    <name evidence="10" type="ORF">B0A49_07923</name>
</gene>
<reference evidence="10 11" key="1">
    <citation type="submission" date="2017-03" db="EMBL/GenBank/DDBJ databases">
        <title>Genomes of endolithic fungi from Antarctica.</title>
        <authorList>
            <person name="Coleine C."/>
            <person name="Masonjones S."/>
            <person name="Stajich J.E."/>
        </authorList>
    </citation>
    <scope>NUCLEOTIDE SEQUENCE [LARGE SCALE GENOMIC DNA]</scope>
    <source>
        <strain evidence="10 11">CCFEE 5187</strain>
    </source>
</reference>
<sequence>MSNLTASSSQAAKNPPHHPLAAQNASTPTTSSAHLSAAAFSSPAPRGLPSPAAHRAQAGKSPFAHGGPTSSAMARVGGSAAGLAGSSMGVAGSSPAAGMLDFASEAGLGMSLGGLGALEEGVGMGISMSGMGMSGLGFVAGSLGGRDSEDERRRKLEGVLATLRKRPGRVSEEAVERLAKSYGLDCAYDSDHGVGPLMIAGETVVVEVDIKPGMPRNVSLSFPLASQALEAHAESAARILQDDLTPPPGSTSIETKLDAFAKNLEILAKLDKLSPTRDINCYEAIAGIYTSLRRLFEHEKKAAMALMDASRGNVEERAEREVMCKKSGRPRMHAGKRIGLAVEYWMDCRHITTSKPGSDRPPASRSGRAMDVDEGRPKASDDGSKIFSVRIECETSPAQLYPSFRVSDSWISSRIEKPVSESTDANDLFSTAPLLDWLEPPQTYIASDTAGQADALALDPALGKLPDVRFVAKLEPPLVVPLQTAMALLESVGVAIAQESVRATTYEGLLLRPESQRAPYPSAAASDIGSDRLVWAVDADGQARPRRHVGSLFGPEVEYGRVLDEIPFTHPRQLVRILPVLRQFACLGELLRKSFAPAPAPAPAHPASRRQRRPHGVATASSNDSTTPPRPTPPLGLADLLRPGSTRPKDGTATSTVNTNTVANTDNNNNVALDVTLSTSPLPALDLTFSLPALAPASATLHIRPNADVAVAAATFVARGAGDGDDDGAGVGMTGAHDNEPELRTLARALDVAADLDVWVEWVGRRHASGSGARKRRA</sequence>
<evidence type="ECO:0000313" key="11">
    <source>
        <dbReference type="Proteomes" id="UP000308768"/>
    </source>
</evidence>
<dbReference type="Proteomes" id="UP000308768">
    <property type="component" value="Unassembled WGS sequence"/>
</dbReference>
<dbReference type="GO" id="GO:0045944">
    <property type="term" value="P:positive regulation of transcription by RNA polymerase II"/>
    <property type="evidence" value="ECO:0007669"/>
    <property type="project" value="UniProtKB-ARBA"/>
</dbReference>
<evidence type="ECO:0000256" key="7">
    <source>
        <dbReference type="RuleBase" id="RU364059"/>
    </source>
</evidence>
<accession>A0A4U0WMZ1</accession>
<dbReference type="STRING" id="331657.A0A4U0WMZ1"/>
<comment type="function">
    <text evidence="7">Component of the Mediator complex, a coactivator involved in the regulated transcription of nearly all RNA polymerase II-dependent genes. Mediator functions as a bridge to convey information from gene-specific regulatory proteins to the basal RNA polymerase II transcription machinery. Mediator is recruited to promoters by direct interactions with regulatory proteins and serves as a scaffold for the assembly of a functional preinitiation complex with RNA polymerase II and the general transcription factors.</text>
</comment>
<feature type="compositionally biased region" description="Low complexity" evidence="8">
    <location>
        <begin position="652"/>
        <end position="665"/>
    </location>
</feature>
<comment type="similarity">
    <text evidence="2 7">Belongs to the Mediator complex subunit 1 family.</text>
</comment>
<keyword evidence="5 7" id="KW-0804">Transcription</keyword>
<evidence type="ECO:0000256" key="1">
    <source>
        <dbReference type="ARBA" id="ARBA00004123"/>
    </source>
</evidence>
<proteinExistence type="inferred from homology"/>
<dbReference type="OrthoDB" id="5310959at2759"/>
<evidence type="ECO:0000256" key="3">
    <source>
        <dbReference type="ARBA" id="ARBA00023015"/>
    </source>
</evidence>
<keyword evidence="4 7" id="KW-0010">Activator</keyword>
<dbReference type="GO" id="GO:0016592">
    <property type="term" value="C:mediator complex"/>
    <property type="evidence" value="ECO:0007669"/>
    <property type="project" value="InterPro"/>
</dbReference>
<evidence type="ECO:0000256" key="6">
    <source>
        <dbReference type="ARBA" id="ARBA00023242"/>
    </source>
</evidence>
<dbReference type="GO" id="GO:0003712">
    <property type="term" value="F:transcription coregulator activity"/>
    <property type="evidence" value="ECO:0007669"/>
    <property type="project" value="InterPro"/>
</dbReference>
<feature type="compositionally biased region" description="Low complexity" evidence="8">
    <location>
        <begin position="25"/>
        <end position="45"/>
    </location>
</feature>
<comment type="subcellular location">
    <subcellularLocation>
        <location evidence="1 7">Nucleus</location>
    </subcellularLocation>
</comment>
<protein>
    <recommendedName>
        <fullName evidence="7">Mediator of RNA polymerase II transcription subunit 1</fullName>
    </recommendedName>
    <alternativeName>
        <fullName evidence="7">Mediator complex subunit 1</fullName>
    </alternativeName>
</protein>
<evidence type="ECO:0000256" key="2">
    <source>
        <dbReference type="ARBA" id="ARBA00006210"/>
    </source>
</evidence>
<name>A0A4U0WMZ1_9PEZI</name>
<feature type="compositionally biased region" description="Basic and acidic residues" evidence="8">
    <location>
        <begin position="368"/>
        <end position="382"/>
    </location>
</feature>
<feature type="compositionally biased region" description="Polar residues" evidence="8">
    <location>
        <begin position="1"/>
        <end position="12"/>
    </location>
</feature>
<feature type="region of interest" description="Disordered" evidence="8">
    <location>
        <begin position="598"/>
        <end position="665"/>
    </location>
</feature>
<evidence type="ECO:0000256" key="5">
    <source>
        <dbReference type="ARBA" id="ARBA00023163"/>
    </source>
</evidence>
<evidence type="ECO:0000313" key="10">
    <source>
        <dbReference type="EMBL" id="TKA62975.1"/>
    </source>
</evidence>
<feature type="domain" description="Mediator complex subunit Med1" evidence="9">
    <location>
        <begin position="159"/>
        <end position="595"/>
    </location>
</feature>
<dbReference type="AlphaFoldDB" id="A0A4U0WMZ1"/>
<comment type="caution">
    <text evidence="10">The sequence shown here is derived from an EMBL/GenBank/DDBJ whole genome shotgun (WGS) entry which is preliminary data.</text>
</comment>
<dbReference type="PANTHER" id="PTHR35041:SF4">
    <property type="entry name" value="MEDIATOR OF RNA POLYMERASE II TRANSCRIPTION SUBUNIT 1"/>
    <property type="match status" value="1"/>
</dbReference>
<organism evidence="10 11">
    <name type="scientific">Cryomyces minteri</name>
    <dbReference type="NCBI Taxonomy" id="331657"/>
    <lineage>
        <taxon>Eukaryota</taxon>
        <taxon>Fungi</taxon>
        <taxon>Dikarya</taxon>
        <taxon>Ascomycota</taxon>
        <taxon>Pezizomycotina</taxon>
        <taxon>Dothideomycetes</taxon>
        <taxon>Dothideomycetes incertae sedis</taxon>
        <taxon>Cryomyces</taxon>
    </lineage>
</organism>